<name>G2LHH2_CHLTF</name>
<evidence type="ECO:0000313" key="1">
    <source>
        <dbReference type="EMBL" id="AEP12235.1"/>
    </source>
</evidence>
<proteinExistence type="predicted"/>
<dbReference type="KEGG" id="ctm:Cabther_A1485"/>
<keyword evidence="2" id="KW-1185">Reference proteome</keyword>
<accession>G2LHH2</accession>
<gene>
    <name evidence="1" type="ordered locus">Cabther_A1485</name>
</gene>
<dbReference type="EMBL" id="CP002514">
    <property type="protein sequence ID" value="AEP12235.1"/>
    <property type="molecule type" value="Genomic_DNA"/>
</dbReference>
<sequence>MLLRANSGKAGKSSSNNISWVVSTQHFSDGIANAKYLQDSPHSCTRNYALAFLSWLDKYLASTKLANNTMGQCTAIQVYSD</sequence>
<dbReference type="Proteomes" id="UP000006791">
    <property type="component" value="Chromosome 1"/>
</dbReference>
<organism evidence="1 2">
    <name type="scientific">Chloracidobacterium thermophilum (strain B)</name>
    <dbReference type="NCBI Taxonomy" id="981222"/>
    <lineage>
        <taxon>Bacteria</taxon>
        <taxon>Pseudomonadati</taxon>
        <taxon>Acidobacteriota</taxon>
        <taxon>Terriglobia</taxon>
        <taxon>Terriglobales</taxon>
        <taxon>Acidobacteriaceae</taxon>
        <taxon>Chloracidobacterium</taxon>
    </lineage>
</organism>
<evidence type="ECO:0000313" key="2">
    <source>
        <dbReference type="Proteomes" id="UP000006791"/>
    </source>
</evidence>
<dbReference type="HOGENOM" id="CLU_2567648_0_0_0"/>
<reference evidence="1 2" key="1">
    <citation type="journal article" date="2012" name="Environ. Microbiol.">
        <title>Complete genome of Candidatus Chloracidobacterium thermophilum, a chlorophyll-based photoheterotroph belonging to the phylum Acidobacteria.</title>
        <authorList>
            <person name="Garcia Costas A.M."/>
            <person name="Liu Z."/>
            <person name="Tomsho L.P."/>
            <person name="Schuster S.C."/>
            <person name="Ward D.M."/>
            <person name="Bryant D.A."/>
        </authorList>
    </citation>
    <scope>NUCLEOTIDE SEQUENCE [LARGE SCALE GENOMIC DNA]</scope>
    <source>
        <strain evidence="1 2">B</strain>
    </source>
</reference>
<protein>
    <submittedName>
        <fullName evidence="1">Uncharacterized protein</fullName>
    </submittedName>
</protein>
<dbReference type="AlphaFoldDB" id="G2LHH2"/>